<sequence>MRRTSRSTAKKRKVPENLQDLAAWLYTDLLLGLAVAFVGAGTFLVYDRTTKSSPGDTPVVLTYQLSCDEVSLVVPATIGTGALNNRVVTAINDAAVARSWKEPKPGLLYIYGGAGGADVGVGSRLAKRFDSSTAANAKSLANVEKQFGGDKSLPTNQVKLNLYVVYKGDETKNGCK</sequence>
<dbReference type="EMBL" id="CAEZVQ010000005">
    <property type="protein sequence ID" value="CAB4627294.1"/>
    <property type="molecule type" value="Genomic_DNA"/>
</dbReference>
<name>A0A6J6IS88_9ZZZZ</name>
<keyword evidence="1" id="KW-0472">Membrane</keyword>
<protein>
    <submittedName>
        <fullName evidence="2">Unannotated protein</fullName>
    </submittedName>
</protein>
<keyword evidence="1" id="KW-1133">Transmembrane helix</keyword>
<evidence type="ECO:0000256" key="1">
    <source>
        <dbReference type="SAM" id="Phobius"/>
    </source>
</evidence>
<dbReference type="AlphaFoldDB" id="A0A6J6IS88"/>
<evidence type="ECO:0000313" key="2">
    <source>
        <dbReference type="EMBL" id="CAB4627294.1"/>
    </source>
</evidence>
<organism evidence="2">
    <name type="scientific">freshwater metagenome</name>
    <dbReference type="NCBI Taxonomy" id="449393"/>
    <lineage>
        <taxon>unclassified sequences</taxon>
        <taxon>metagenomes</taxon>
        <taxon>ecological metagenomes</taxon>
    </lineage>
</organism>
<feature type="transmembrane region" description="Helical" evidence="1">
    <location>
        <begin position="21"/>
        <end position="46"/>
    </location>
</feature>
<reference evidence="2" key="1">
    <citation type="submission" date="2020-05" db="EMBL/GenBank/DDBJ databases">
        <authorList>
            <person name="Chiriac C."/>
            <person name="Salcher M."/>
            <person name="Ghai R."/>
            <person name="Kavagutti S V."/>
        </authorList>
    </citation>
    <scope>NUCLEOTIDE SEQUENCE</scope>
</reference>
<proteinExistence type="predicted"/>
<accession>A0A6J6IS88</accession>
<keyword evidence="1" id="KW-0812">Transmembrane</keyword>
<gene>
    <name evidence="2" type="ORF">UFOPK2086_00114</name>
</gene>